<protein>
    <submittedName>
        <fullName evidence="2">Uncharacterized protein</fullName>
    </submittedName>
</protein>
<dbReference type="RefSeq" id="WP_184521106.1">
    <property type="nucleotide sequence ID" value="NZ_JACIJD010000026.1"/>
</dbReference>
<sequence length="67" mass="7587">MLSPQSEEPARRRPTKEGEADVPRTQVGARIPSTIAKRLARYCFEEGQSQQKAVSEALDEFLRSYGY</sequence>
<dbReference type="EMBL" id="JACIJD010000026">
    <property type="protein sequence ID" value="MBB5695953.1"/>
    <property type="molecule type" value="Genomic_DNA"/>
</dbReference>
<evidence type="ECO:0000256" key="1">
    <source>
        <dbReference type="SAM" id="MobiDB-lite"/>
    </source>
</evidence>
<comment type="caution">
    <text evidence="2">The sequence shown here is derived from an EMBL/GenBank/DDBJ whole genome shotgun (WGS) entry which is preliminary data.</text>
</comment>
<accession>A0A840YM24</accession>
<feature type="region of interest" description="Disordered" evidence="1">
    <location>
        <begin position="1"/>
        <end position="28"/>
    </location>
</feature>
<evidence type="ECO:0000313" key="2">
    <source>
        <dbReference type="EMBL" id="MBB5695953.1"/>
    </source>
</evidence>
<dbReference type="GO" id="GO:0006355">
    <property type="term" value="P:regulation of DNA-templated transcription"/>
    <property type="evidence" value="ECO:0007669"/>
    <property type="project" value="InterPro"/>
</dbReference>
<feature type="compositionally biased region" description="Basic and acidic residues" evidence="1">
    <location>
        <begin position="8"/>
        <end position="22"/>
    </location>
</feature>
<dbReference type="AlphaFoldDB" id="A0A840YM24"/>
<reference evidence="2 3" key="1">
    <citation type="submission" date="2020-08" db="EMBL/GenBank/DDBJ databases">
        <title>Genomic Encyclopedia of Type Strains, Phase IV (KMG-IV): sequencing the most valuable type-strain genomes for metagenomic binning, comparative biology and taxonomic classification.</title>
        <authorList>
            <person name="Goeker M."/>
        </authorList>
    </citation>
    <scope>NUCLEOTIDE SEQUENCE [LARGE SCALE GENOMIC DNA]</scope>
    <source>
        <strain evidence="2 3">DSM 25622</strain>
    </source>
</reference>
<dbReference type="Proteomes" id="UP000580654">
    <property type="component" value="Unassembled WGS sequence"/>
</dbReference>
<name>A0A840YM24_9PROT</name>
<keyword evidence="3" id="KW-1185">Reference proteome</keyword>
<gene>
    <name evidence="2" type="ORF">FHS87_004021</name>
</gene>
<proteinExistence type="predicted"/>
<dbReference type="Gene3D" id="1.10.1220.10">
    <property type="entry name" value="Met repressor-like"/>
    <property type="match status" value="1"/>
</dbReference>
<dbReference type="InterPro" id="IPR013321">
    <property type="entry name" value="Arc_rbn_hlx_hlx"/>
</dbReference>
<organism evidence="2 3">
    <name type="scientific">Muricoccus pecuniae</name>
    <dbReference type="NCBI Taxonomy" id="693023"/>
    <lineage>
        <taxon>Bacteria</taxon>
        <taxon>Pseudomonadati</taxon>
        <taxon>Pseudomonadota</taxon>
        <taxon>Alphaproteobacteria</taxon>
        <taxon>Acetobacterales</taxon>
        <taxon>Roseomonadaceae</taxon>
        <taxon>Muricoccus</taxon>
    </lineage>
</organism>
<evidence type="ECO:0000313" key="3">
    <source>
        <dbReference type="Proteomes" id="UP000580654"/>
    </source>
</evidence>